<dbReference type="AlphaFoldDB" id="F5RCG8"/>
<feature type="domain" description="Type I restriction modification DNA specificity" evidence="4">
    <location>
        <begin position="5"/>
        <end position="173"/>
    </location>
</feature>
<dbReference type="REBASE" id="39308">
    <property type="entry name" value="S.MunFAM5ORF1959P"/>
</dbReference>
<reference evidence="5 6" key="1">
    <citation type="journal article" date="2011" name="J. Bacteriol.">
        <title>Genome sequence of Methyloversatilis universalis FAM5T, a methylotrophic representative of the order Rhodocyclales.</title>
        <authorList>
            <person name="Kittichotirat W."/>
            <person name="Good N.M."/>
            <person name="Hall R."/>
            <person name="Bringel F."/>
            <person name="Lajus A."/>
            <person name="Medigue C."/>
            <person name="Smalley N.E."/>
            <person name="Beck D."/>
            <person name="Bumgarner R."/>
            <person name="Vuilleumier S."/>
            <person name="Kalyuzhnaya M.G."/>
        </authorList>
    </citation>
    <scope>NUCLEOTIDE SEQUENCE [LARGE SCALE GENOMIC DNA]</scope>
    <source>
        <strain evidence="6">ATCC BAA-1314 / JCM 13912 / FAM5</strain>
    </source>
</reference>
<accession>F5RCG8</accession>
<dbReference type="Gene3D" id="1.10.287.1120">
    <property type="entry name" value="Bipartite methylase S protein"/>
    <property type="match status" value="1"/>
</dbReference>
<evidence type="ECO:0000256" key="3">
    <source>
        <dbReference type="ARBA" id="ARBA00023125"/>
    </source>
</evidence>
<keyword evidence="2" id="KW-0680">Restriction system</keyword>
<dbReference type="OrthoDB" id="5298944at2"/>
<evidence type="ECO:0000259" key="4">
    <source>
        <dbReference type="Pfam" id="PF01420"/>
    </source>
</evidence>
<dbReference type="STRING" id="1000565.METUNv1_01958"/>
<evidence type="ECO:0000313" key="6">
    <source>
        <dbReference type="Proteomes" id="UP000005019"/>
    </source>
</evidence>
<dbReference type="EMBL" id="AFHG01000048">
    <property type="protein sequence ID" value="EGK71734.1"/>
    <property type="molecule type" value="Genomic_DNA"/>
</dbReference>
<dbReference type="PANTHER" id="PTHR30408">
    <property type="entry name" value="TYPE-1 RESTRICTION ENZYME ECOKI SPECIFICITY PROTEIN"/>
    <property type="match status" value="1"/>
</dbReference>
<dbReference type="Gene3D" id="3.90.220.20">
    <property type="entry name" value="DNA methylase specificity domains"/>
    <property type="match status" value="2"/>
</dbReference>
<keyword evidence="6" id="KW-1185">Reference proteome</keyword>
<dbReference type="SUPFAM" id="SSF116734">
    <property type="entry name" value="DNA methylase specificity domain"/>
    <property type="match status" value="2"/>
</dbReference>
<comment type="similarity">
    <text evidence="1">Belongs to the type-I restriction system S methylase family.</text>
</comment>
<dbReference type="InterPro" id="IPR044946">
    <property type="entry name" value="Restrct_endonuc_typeI_TRD_sf"/>
</dbReference>
<dbReference type="GO" id="GO:0003677">
    <property type="term" value="F:DNA binding"/>
    <property type="evidence" value="ECO:0007669"/>
    <property type="project" value="UniProtKB-KW"/>
</dbReference>
<keyword evidence="3" id="KW-0238">DNA-binding</keyword>
<dbReference type="RefSeq" id="WP_008061172.1">
    <property type="nucleotide sequence ID" value="NZ_AFHG01000048.1"/>
</dbReference>
<evidence type="ECO:0000313" key="5">
    <source>
        <dbReference type="EMBL" id="EGK71734.1"/>
    </source>
</evidence>
<protein>
    <submittedName>
        <fullName evidence="5">Restriction modification system DNA specificity domain protein</fullName>
    </submittedName>
</protein>
<gene>
    <name evidence="5" type="ORF">METUNv1_01958</name>
</gene>
<dbReference type="PANTHER" id="PTHR30408:SF12">
    <property type="entry name" value="TYPE I RESTRICTION ENZYME MJAVIII SPECIFICITY SUBUNIT"/>
    <property type="match status" value="1"/>
</dbReference>
<evidence type="ECO:0000256" key="2">
    <source>
        <dbReference type="ARBA" id="ARBA00022747"/>
    </source>
</evidence>
<dbReference type="GO" id="GO:0009307">
    <property type="term" value="P:DNA restriction-modification system"/>
    <property type="evidence" value="ECO:0007669"/>
    <property type="project" value="UniProtKB-KW"/>
</dbReference>
<dbReference type="InterPro" id="IPR000055">
    <property type="entry name" value="Restrct_endonuc_typeI_TRD"/>
</dbReference>
<proteinExistence type="inferred from homology"/>
<dbReference type="Pfam" id="PF01420">
    <property type="entry name" value="Methylase_S"/>
    <property type="match status" value="1"/>
</dbReference>
<dbReference type="Proteomes" id="UP000005019">
    <property type="component" value="Unassembled WGS sequence"/>
</dbReference>
<organism evidence="5 6">
    <name type="scientific">Methyloversatilis universalis (strain ATCC BAA-1314 / DSM 25237 / JCM 13912 / CCUG 52030 / FAM5)</name>
    <dbReference type="NCBI Taxonomy" id="1000565"/>
    <lineage>
        <taxon>Bacteria</taxon>
        <taxon>Pseudomonadati</taxon>
        <taxon>Pseudomonadota</taxon>
        <taxon>Betaproteobacteria</taxon>
        <taxon>Nitrosomonadales</taxon>
        <taxon>Sterolibacteriaceae</taxon>
        <taxon>Methyloversatilis</taxon>
    </lineage>
</organism>
<sequence>MRRHYRLDALCDIRSGGTPPRSSSANYGGNFPWAKIDDLNVENGVVSSTKECITEIGLQSIRGRLVEPGTLLFAMYGSVGKMAWAGVRLATNQAILGISVLDPQKLAPSYLKHWLASKQADFDRDANGVTQKNLSAGYVRDLEIALPPIEEQQRIATILDKADGLRRKRQEAIRLADELLRAAYLEVAQRNPVRAPVESLLAEVPNAARTGPFGSQLLVSEFSASGIPVLGIDNVVSNTFTWAAPRYISHEKYAELDRYTVRPGDVMVTIMGTTGRVAIAPDDLPTCISTKHLCTLTLDRKKMLPTYLWACLRWDPEVKAQTRREAKGAIMEGWNMGIVKGLLVNAPPMDVQLKFEEIAGRIKRMSSAQALAAKGTDELMASLSAKYLEPTT</sequence>
<comment type="caution">
    <text evidence="5">The sequence shown here is derived from an EMBL/GenBank/DDBJ whole genome shotgun (WGS) entry which is preliminary data.</text>
</comment>
<name>F5RCG8_METUF</name>
<dbReference type="CDD" id="cd17275">
    <property type="entry name" value="RMtype1_S_MjaORF132P-TRD1-CR1_like"/>
    <property type="match status" value="1"/>
</dbReference>
<dbReference type="eggNOG" id="COG0732">
    <property type="taxonomic scope" value="Bacteria"/>
</dbReference>
<dbReference type="InterPro" id="IPR052021">
    <property type="entry name" value="Type-I_RS_S_subunit"/>
</dbReference>
<evidence type="ECO:0000256" key="1">
    <source>
        <dbReference type="ARBA" id="ARBA00010923"/>
    </source>
</evidence>